<organism evidence="1 2">
    <name type="scientific">Nesterenkonia lutea</name>
    <dbReference type="NCBI Taxonomy" id="272919"/>
    <lineage>
        <taxon>Bacteria</taxon>
        <taxon>Bacillati</taxon>
        <taxon>Actinomycetota</taxon>
        <taxon>Actinomycetes</taxon>
        <taxon>Micrococcales</taxon>
        <taxon>Micrococcaceae</taxon>
        <taxon>Nesterenkonia</taxon>
    </lineage>
</organism>
<accession>A0ABR9JE02</accession>
<evidence type="ECO:0000313" key="1">
    <source>
        <dbReference type="EMBL" id="MBE1523993.1"/>
    </source>
</evidence>
<name>A0ABR9JE02_9MICC</name>
<reference evidence="1 2" key="1">
    <citation type="submission" date="2020-10" db="EMBL/GenBank/DDBJ databases">
        <title>Sequencing the genomes of 1000 actinobacteria strains.</title>
        <authorList>
            <person name="Klenk H.-P."/>
        </authorList>
    </citation>
    <scope>NUCLEOTIDE SEQUENCE [LARGE SCALE GENOMIC DNA]</scope>
    <source>
        <strain evidence="1 2">DSM 15666</strain>
    </source>
</reference>
<dbReference type="Proteomes" id="UP000643525">
    <property type="component" value="Unassembled WGS sequence"/>
</dbReference>
<dbReference type="RefSeq" id="WP_192595069.1">
    <property type="nucleotide sequence ID" value="NZ_BAAALJ010000020.1"/>
</dbReference>
<dbReference type="EMBL" id="JADBED010000001">
    <property type="protein sequence ID" value="MBE1523993.1"/>
    <property type="molecule type" value="Genomic_DNA"/>
</dbReference>
<keyword evidence="2" id="KW-1185">Reference proteome</keyword>
<protein>
    <submittedName>
        <fullName evidence="1">Uncharacterized protein</fullName>
    </submittedName>
</protein>
<comment type="caution">
    <text evidence="1">The sequence shown here is derived from an EMBL/GenBank/DDBJ whole genome shotgun (WGS) entry which is preliminary data.</text>
</comment>
<sequence>MNTVTVSAGELVITPRGLNKIWGFRRELRVPLSHVTRATADTSIGADPPALRLLGLSLPGKHVGTFFRHGEHSYWNISDRVHNVVVEFVHEGFARAVLTVEEPTDTARAITAAIQ</sequence>
<proteinExistence type="predicted"/>
<evidence type="ECO:0000313" key="2">
    <source>
        <dbReference type="Proteomes" id="UP000643525"/>
    </source>
</evidence>
<gene>
    <name evidence="1" type="ORF">H4W27_001111</name>
</gene>